<accession>A0A6J4ECA9</accession>
<dbReference type="Pfam" id="PF12146">
    <property type="entry name" value="Hydrolase_4"/>
    <property type="match status" value="1"/>
</dbReference>
<evidence type="ECO:0000313" key="4">
    <source>
        <dbReference type="Proteomes" id="UP000509383"/>
    </source>
</evidence>
<evidence type="ECO:0000313" key="3">
    <source>
        <dbReference type="EMBL" id="GJN52887.1"/>
    </source>
</evidence>
<feature type="domain" description="Serine aminopeptidase S33" evidence="1">
    <location>
        <begin position="117"/>
        <end position="237"/>
    </location>
</feature>
<dbReference type="EMBL" id="BQKM01000005">
    <property type="protein sequence ID" value="GJN52887.1"/>
    <property type="molecule type" value="Genomic_DNA"/>
</dbReference>
<evidence type="ECO:0000313" key="5">
    <source>
        <dbReference type="Proteomes" id="UP001054892"/>
    </source>
</evidence>
<protein>
    <submittedName>
        <fullName evidence="2">Membrane protein</fullName>
    </submittedName>
</protein>
<dbReference type="InterPro" id="IPR022742">
    <property type="entry name" value="Hydrolase_4"/>
</dbReference>
<dbReference type="RefSeq" id="WP_173171243.1">
    <property type="nucleotide sequence ID" value="NZ_AP023189.1"/>
</dbReference>
<evidence type="ECO:0000259" key="1">
    <source>
        <dbReference type="Pfam" id="PF12146"/>
    </source>
</evidence>
<proteinExistence type="predicted"/>
<reference evidence="2 4" key="1">
    <citation type="submission" date="2020-05" db="EMBL/GenBank/DDBJ databases">
        <title>Characterization of novel class B3 metallo-beta-lactamase from novel Pseudomonas species.</title>
        <authorList>
            <person name="Yamada K."/>
            <person name="Aoki K."/>
            <person name="Ishii Y."/>
        </authorList>
    </citation>
    <scope>NUCLEOTIDE SEQUENCE [LARGE SCALE GENOMIC DNA]</scope>
    <source>
        <strain evidence="2 4">TUM18999</strain>
        <strain evidence="3 5">TUM20286</strain>
    </source>
</reference>
<dbReference type="KEGG" id="ptw:TUM18999_55730"/>
<dbReference type="Gene3D" id="3.40.50.1820">
    <property type="entry name" value="alpha/beta hydrolase"/>
    <property type="match status" value="1"/>
</dbReference>
<name>A0A6J4ECA9_9PSED</name>
<dbReference type="Proteomes" id="UP000509383">
    <property type="component" value="Chromosome"/>
</dbReference>
<dbReference type="PANTHER" id="PTHR11614">
    <property type="entry name" value="PHOSPHOLIPASE-RELATED"/>
    <property type="match status" value="1"/>
</dbReference>
<organism evidence="2 4">
    <name type="scientific">Pseudomonas tohonis</name>
    <dbReference type="NCBI Taxonomy" id="2725477"/>
    <lineage>
        <taxon>Bacteria</taxon>
        <taxon>Pseudomonadati</taxon>
        <taxon>Pseudomonadota</taxon>
        <taxon>Gammaproteobacteria</taxon>
        <taxon>Pseudomonadales</taxon>
        <taxon>Pseudomonadaceae</taxon>
        <taxon>Pseudomonas</taxon>
    </lineage>
</organism>
<dbReference type="InterPro" id="IPR051044">
    <property type="entry name" value="MAG_DAG_Lipase"/>
</dbReference>
<sequence>MRTGIIRWAGRGALLLALAMSLVFAVRVLDIQGEPSLEPWHRFVPEELDERELDQADWSAWMNAEARVFAQVREQVSEQLDAEEQVPANRYFPGSPLYPGRFSQDWNRSYVLRPEGEPVGAVVMLHGLTDSPYSLRHLALRYRQAGFVVLGLRLPGHGTVPAALTDVSWEQWLAATRLAMREARRLVGAQRPLRLVGYSNGGALALKYSLDALEDPSLPRAERLVLLSPMLGVAGYARFAGLAGLPAVFPAFAKAAWLDLLPEYNPFKYNSFPVNGARQSYQLTVALQEQLLSASRRDGLRGLPPLLTFQSVVDATVSTSAVVESLYRLVPDNGSELVLFDINRSVDFGPLLRPDASLALARLLQPPPRAYRTAVITNATASSREVVERVIEAGGREEWVRPLDMAFPRELFSLSHVALPFPDSDGLYGRHPDATDDFGIHLGNLSLRGERGVLVMNMDALQRATSNPFFPYLLQRLERVEGLAR</sequence>
<gene>
    <name evidence="2" type="ORF">TUM18999_55730</name>
    <name evidence="3" type="ORF">TUM20286_26390</name>
</gene>
<dbReference type="SUPFAM" id="SSF53474">
    <property type="entry name" value="alpha/beta-Hydrolases"/>
    <property type="match status" value="1"/>
</dbReference>
<dbReference type="AlphaFoldDB" id="A0A6J4ECA9"/>
<dbReference type="EMBL" id="AP023189">
    <property type="protein sequence ID" value="BCG27382.1"/>
    <property type="molecule type" value="Genomic_DNA"/>
</dbReference>
<evidence type="ECO:0000313" key="2">
    <source>
        <dbReference type="EMBL" id="BCG27382.1"/>
    </source>
</evidence>
<dbReference type="InterPro" id="IPR029058">
    <property type="entry name" value="AB_hydrolase_fold"/>
</dbReference>
<dbReference type="Proteomes" id="UP001054892">
    <property type="component" value="Unassembled WGS sequence"/>
</dbReference>
<keyword evidence="5" id="KW-1185">Reference proteome</keyword>